<keyword evidence="5" id="KW-0805">Transcription regulation</keyword>
<evidence type="ECO:0000256" key="8">
    <source>
        <dbReference type="PROSITE-ProRule" id="PRU00042"/>
    </source>
</evidence>
<feature type="domain" description="C2H2-type" evidence="10">
    <location>
        <begin position="152"/>
        <end position="181"/>
    </location>
</feature>
<dbReference type="PANTHER" id="PTHR46179:SF13">
    <property type="entry name" value="C2H2-TYPE DOMAIN-CONTAINING PROTEIN"/>
    <property type="match status" value="1"/>
</dbReference>
<evidence type="ECO:0000256" key="9">
    <source>
        <dbReference type="SAM" id="MobiDB-lite"/>
    </source>
</evidence>
<feature type="region of interest" description="Disordered" evidence="9">
    <location>
        <begin position="19"/>
        <end position="85"/>
    </location>
</feature>
<keyword evidence="7" id="KW-0539">Nucleus</keyword>
<name>A0A8H3IBZ2_9LECA</name>
<feature type="domain" description="C2H2-type" evidence="10">
    <location>
        <begin position="91"/>
        <end position="120"/>
    </location>
</feature>
<dbReference type="Proteomes" id="UP000664534">
    <property type="component" value="Unassembled WGS sequence"/>
</dbReference>
<keyword evidence="6" id="KW-0804">Transcription</keyword>
<accession>A0A8H3IBZ2</accession>
<dbReference type="SUPFAM" id="SSF57667">
    <property type="entry name" value="beta-beta-alpha zinc fingers"/>
    <property type="match status" value="2"/>
</dbReference>
<dbReference type="PROSITE" id="PS00028">
    <property type="entry name" value="ZINC_FINGER_C2H2_1"/>
    <property type="match status" value="6"/>
</dbReference>
<feature type="domain" description="C2H2-type" evidence="10">
    <location>
        <begin position="369"/>
        <end position="398"/>
    </location>
</feature>
<organism evidence="11 12">
    <name type="scientific">Imshaugia aleurites</name>
    <dbReference type="NCBI Taxonomy" id="172621"/>
    <lineage>
        <taxon>Eukaryota</taxon>
        <taxon>Fungi</taxon>
        <taxon>Dikarya</taxon>
        <taxon>Ascomycota</taxon>
        <taxon>Pezizomycotina</taxon>
        <taxon>Lecanoromycetes</taxon>
        <taxon>OSLEUM clade</taxon>
        <taxon>Lecanoromycetidae</taxon>
        <taxon>Lecanorales</taxon>
        <taxon>Lecanorineae</taxon>
        <taxon>Parmeliaceae</taxon>
        <taxon>Imshaugia</taxon>
    </lineage>
</organism>
<dbReference type="Gene3D" id="3.30.160.60">
    <property type="entry name" value="Classic Zinc Finger"/>
    <property type="match status" value="6"/>
</dbReference>
<sequence>MDTSSVFDTGAIELSLRGIKRKATPTAGESARRVRRNKPLTDSGSDASDSTRESSIDLDEDHRVNGGIATPLTPISPQSSPRHPSDLLKTHRCTYEGCEKSFNRPAKLSQHLRSHTNTRPFLCPHVLCSKDFLRESHLKHHVKSAHSDVRDYVCEWGDCGKSFVTATRLRRHHAAHEGREKFRCTVAGCGQTFRKHGTLQKHTLTVHEGRKPFICEVLDSNQTECGAGFDTEGQLKSHAGRVHDTNTFLCIICSPENQSTTGNAKLDKRESSFSTHAGLQEHIENEHPPVCTECGQECKSLRDLKSHLEVIHGGFDLNDSMTHICPEQGCGRGFTKKGNLSMHIQTSHRPNRFVCGGIDPSTLDQVSDWDGKNSCGKALTTKASLEEHIRTAHQGLAPSRKNQRQTKHGLSNEPARKHQVSVLTRLTGAGYEEESGRDIQCLVVGCSHRFLRDYDLEIHLQSRHGLADRGVREMLMDHEGFYRRQTLQGTPTFATKMDVDAERVLDMQFDGEVGVVDHEENLGAGALKDCDFWLGGQSNHDRVTSSEWSLDELEMRCLIDGGHTMEGHETVDGQKVDVIDPALR</sequence>
<keyword evidence="4" id="KW-0862">Zinc</keyword>
<keyword evidence="12" id="KW-1185">Reference proteome</keyword>
<feature type="compositionally biased region" description="Polar residues" evidence="9">
    <location>
        <begin position="73"/>
        <end position="82"/>
    </location>
</feature>
<dbReference type="OrthoDB" id="4748970at2759"/>
<dbReference type="GO" id="GO:0005634">
    <property type="term" value="C:nucleus"/>
    <property type="evidence" value="ECO:0007669"/>
    <property type="project" value="UniProtKB-SubCell"/>
</dbReference>
<evidence type="ECO:0000256" key="3">
    <source>
        <dbReference type="ARBA" id="ARBA00022771"/>
    </source>
</evidence>
<feature type="domain" description="C2H2-type" evidence="10">
    <location>
        <begin position="121"/>
        <end position="151"/>
    </location>
</feature>
<dbReference type="EMBL" id="CAJPDT010000010">
    <property type="protein sequence ID" value="CAF9912803.1"/>
    <property type="molecule type" value="Genomic_DNA"/>
</dbReference>
<protein>
    <submittedName>
        <fullName evidence="11">Strongly-conserved Zn-finger binding protein (TFIIIA)</fullName>
    </submittedName>
</protein>
<evidence type="ECO:0000256" key="4">
    <source>
        <dbReference type="ARBA" id="ARBA00022833"/>
    </source>
</evidence>
<dbReference type="GO" id="GO:0006357">
    <property type="term" value="P:regulation of transcription by RNA polymerase II"/>
    <property type="evidence" value="ECO:0007669"/>
    <property type="project" value="TreeGrafter"/>
</dbReference>
<proteinExistence type="predicted"/>
<feature type="compositionally biased region" description="Basic and acidic residues" evidence="9">
    <location>
        <begin position="49"/>
        <end position="64"/>
    </location>
</feature>
<dbReference type="InterPro" id="IPR013087">
    <property type="entry name" value="Znf_C2H2_type"/>
</dbReference>
<keyword evidence="2" id="KW-0479">Metal-binding</keyword>
<dbReference type="InterPro" id="IPR051061">
    <property type="entry name" value="Zinc_finger_trans_reg"/>
</dbReference>
<comment type="subcellular location">
    <subcellularLocation>
        <location evidence="1">Nucleus</location>
    </subcellularLocation>
</comment>
<keyword evidence="3 8" id="KW-0863">Zinc-finger</keyword>
<evidence type="ECO:0000313" key="11">
    <source>
        <dbReference type="EMBL" id="CAF9912803.1"/>
    </source>
</evidence>
<dbReference type="InterPro" id="IPR036236">
    <property type="entry name" value="Znf_C2H2_sf"/>
</dbReference>
<feature type="domain" description="C2H2-type" evidence="10">
    <location>
        <begin position="323"/>
        <end position="353"/>
    </location>
</feature>
<evidence type="ECO:0000256" key="7">
    <source>
        <dbReference type="ARBA" id="ARBA00023242"/>
    </source>
</evidence>
<gene>
    <name evidence="11" type="primary">PZF1</name>
    <name evidence="11" type="ORF">IMSHALPRED_000427</name>
</gene>
<feature type="domain" description="C2H2-type" evidence="10">
    <location>
        <begin position="182"/>
        <end position="212"/>
    </location>
</feature>
<dbReference type="PANTHER" id="PTHR46179">
    <property type="entry name" value="ZINC FINGER PROTEIN"/>
    <property type="match status" value="1"/>
</dbReference>
<reference evidence="11" key="1">
    <citation type="submission" date="2021-03" db="EMBL/GenBank/DDBJ databases">
        <authorList>
            <person name="Tagirdzhanova G."/>
        </authorList>
    </citation>
    <scope>NUCLEOTIDE SEQUENCE</scope>
</reference>
<dbReference type="PROSITE" id="PS50157">
    <property type="entry name" value="ZINC_FINGER_C2H2_2"/>
    <property type="match status" value="6"/>
</dbReference>
<comment type="caution">
    <text evidence="11">The sequence shown here is derived from an EMBL/GenBank/DDBJ whole genome shotgun (WGS) entry which is preliminary data.</text>
</comment>
<dbReference type="GO" id="GO:0008270">
    <property type="term" value="F:zinc ion binding"/>
    <property type="evidence" value="ECO:0007669"/>
    <property type="project" value="UniProtKB-KW"/>
</dbReference>
<dbReference type="SMART" id="SM00355">
    <property type="entry name" value="ZnF_C2H2"/>
    <property type="match status" value="10"/>
</dbReference>
<evidence type="ECO:0000256" key="5">
    <source>
        <dbReference type="ARBA" id="ARBA00023015"/>
    </source>
</evidence>
<evidence type="ECO:0000256" key="1">
    <source>
        <dbReference type="ARBA" id="ARBA00004123"/>
    </source>
</evidence>
<evidence type="ECO:0000256" key="6">
    <source>
        <dbReference type="ARBA" id="ARBA00023163"/>
    </source>
</evidence>
<dbReference type="Pfam" id="PF00096">
    <property type="entry name" value="zf-C2H2"/>
    <property type="match status" value="4"/>
</dbReference>
<dbReference type="AlphaFoldDB" id="A0A8H3IBZ2"/>
<evidence type="ECO:0000259" key="10">
    <source>
        <dbReference type="PROSITE" id="PS50157"/>
    </source>
</evidence>
<evidence type="ECO:0000313" key="12">
    <source>
        <dbReference type="Proteomes" id="UP000664534"/>
    </source>
</evidence>
<evidence type="ECO:0000256" key="2">
    <source>
        <dbReference type="ARBA" id="ARBA00022723"/>
    </source>
</evidence>
<feature type="region of interest" description="Disordered" evidence="9">
    <location>
        <begin position="392"/>
        <end position="418"/>
    </location>
</feature>